<gene>
    <name evidence="1" type="ORF">L0635_05105</name>
</gene>
<sequence>MSVDQNSQAARVFYRLVSDFSQSVKPWEQAIYHDVAPDERWDITLTARKVYDDAGEFLAIMAAAGMDSVDQPLNQQRLVLPTADRLRMFKRRAGFESRASNRKNGRPTWRAS</sequence>
<dbReference type="RefSeq" id="WP_268901291.1">
    <property type="nucleotide sequence ID" value="NZ_JAKNQT010000001.1"/>
</dbReference>
<dbReference type="Proteomes" id="UP001321125">
    <property type="component" value="Unassembled WGS sequence"/>
</dbReference>
<reference evidence="1 2" key="1">
    <citation type="submission" date="2022-02" db="EMBL/GenBank/DDBJ databases">
        <title>Study of halophilic communities from a Mexican lake.</title>
        <authorList>
            <person name="Hernandez-Soto L.M."/>
            <person name="Martinez-Abarca F."/>
            <person name="Ramirez-Saad H.C."/>
            <person name="Aguirre-Garrido J.F."/>
        </authorList>
    </citation>
    <scope>NUCLEOTIDE SEQUENCE [LARGE SCALE GENOMIC DNA]</scope>
    <source>
        <strain evidence="1 2">Hjan13</strain>
    </source>
</reference>
<proteinExistence type="predicted"/>
<keyword evidence="2" id="KW-1185">Reference proteome</keyword>
<comment type="caution">
    <text evidence="1">The sequence shown here is derived from an EMBL/GenBank/DDBJ whole genome shotgun (WGS) entry which is preliminary data.</text>
</comment>
<protein>
    <submittedName>
        <fullName evidence="1">Uncharacterized protein</fullName>
    </submittedName>
</protein>
<evidence type="ECO:0000313" key="1">
    <source>
        <dbReference type="EMBL" id="MCZ0926460.1"/>
    </source>
</evidence>
<evidence type="ECO:0000313" key="2">
    <source>
        <dbReference type="Proteomes" id="UP001321125"/>
    </source>
</evidence>
<name>A0ABT4IS18_9GAMM</name>
<dbReference type="EMBL" id="JAKNQU010000002">
    <property type="protein sequence ID" value="MCZ0926460.1"/>
    <property type="molecule type" value="Genomic_DNA"/>
</dbReference>
<accession>A0ABT4IS18</accession>
<organism evidence="1 2">
    <name type="scientific">Vreelandella janggokensis</name>
    <dbReference type="NCBI Taxonomy" id="370767"/>
    <lineage>
        <taxon>Bacteria</taxon>
        <taxon>Pseudomonadati</taxon>
        <taxon>Pseudomonadota</taxon>
        <taxon>Gammaproteobacteria</taxon>
        <taxon>Oceanospirillales</taxon>
        <taxon>Halomonadaceae</taxon>
        <taxon>Vreelandella</taxon>
    </lineage>
</organism>